<proteinExistence type="inferred from homology"/>
<organism evidence="3 4">
    <name type="scientific">Aspergillus indologenus CBS 114.80</name>
    <dbReference type="NCBI Taxonomy" id="1450541"/>
    <lineage>
        <taxon>Eukaryota</taxon>
        <taxon>Fungi</taxon>
        <taxon>Dikarya</taxon>
        <taxon>Ascomycota</taxon>
        <taxon>Pezizomycotina</taxon>
        <taxon>Eurotiomycetes</taxon>
        <taxon>Eurotiomycetidae</taxon>
        <taxon>Eurotiales</taxon>
        <taxon>Aspergillaceae</taxon>
        <taxon>Aspergillus</taxon>
        <taxon>Aspergillus subgen. Circumdati</taxon>
    </lineage>
</organism>
<dbReference type="EC" id="1.2.1.84" evidence="1"/>
<evidence type="ECO:0000256" key="1">
    <source>
        <dbReference type="RuleBase" id="RU363097"/>
    </source>
</evidence>
<comment type="catalytic activity">
    <reaction evidence="1">
        <text>a long-chain fatty acyl-CoA + 2 NADPH + 2 H(+) = a long-chain primary fatty alcohol + 2 NADP(+) + CoA</text>
        <dbReference type="Rhea" id="RHEA:52716"/>
        <dbReference type="ChEBI" id="CHEBI:15378"/>
        <dbReference type="ChEBI" id="CHEBI:57287"/>
        <dbReference type="ChEBI" id="CHEBI:57783"/>
        <dbReference type="ChEBI" id="CHEBI:58349"/>
        <dbReference type="ChEBI" id="CHEBI:77396"/>
        <dbReference type="ChEBI" id="CHEBI:83139"/>
        <dbReference type="EC" id="1.2.1.84"/>
    </reaction>
</comment>
<evidence type="ECO:0000313" key="4">
    <source>
        <dbReference type="Proteomes" id="UP000248817"/>
    </source>
</evidence>
<dbReference type="SUPFAM" id="SSF51735">
    <property type="entry name" value="NAD(P)-binding Rossmann-fold domains"/>
    <property type="match status" value="1"/>
</dbReference>
<dbReference type="PANTHER" id="PTHR11011">
    <property type="entry name" value="MALE STERILITY PROTEIN 2-RELATED"/>
    <property type="match status" value="1"/>
</dbReference>
<comment type="function">
    <text evidence="1">Catalyzes the reduction of fatty acyl-CoA to fatty alcohols.</text>
</comment>
<feature type="domain" description="Thioester reductase (TE)" evidence="2">
    <location>
        <begin position="20"/>
        <end position="288"/>
    </location>
</feature>
<dbReference type="EMBL" id="KZ825494">
    <property type="protein sequence ID" value="PYI32254.1"/>
    <property type="molecule type" value="Genomic_DNA"/>
</dbReference>
<keyword evidence="4" id="KW-1185">Reference proteome</keyword>
<evidence type="ECO:0000313" key="3">
    <source>
        <dbReference type="EMBL" id="PYI32254.1"/>
    </source>
</evidence>
<name>A0A2V5IDI2_9EURO</name>
<dbReference type="GO" id="GO:0080019">
    <property type="term" value="F:alcohol-forming very long-chain fatty acyl-CoA reductase activity"/>
    <property type="evidence" value="ECO:0007669"/>
    <property type="project" value="InterPro"/>
</dbReference>
<dbReference type="Proteomes" id="UP000248817">
    <property type="component" value="Unassembled WGS sequence"/>
</dbReference>
<dbReference type="InterPro" id="IPR036291">
    <property type="entry name" value="NAD(P)-bd_dom_sf"/>
</dbReference>
<dbReference type="PANTHER" id="PTHR11011:SF45">
    <property type="entry name" value="FATTY ACYL-COA REDUCTASE CG8306-RELATED"/>
    <property type="match status" value="1"/>
</dbReference>
<sequence>MDHLSHPENWYENQVILLLGGTGTLGGCFLYKLAGILPTKKVFVLCRGNIQRALDKIEQSMPEQSAEILATHKVNFLVGDVTKRNMALRAAELDTLREEVTVVIHCAANISLQQELRASVTQHCVSQMLLLDLLSSFKRLQALLYLSTIYVNSFLPGGRIGEQIHELISDQDHLVLDASQEVQSILQTETSVHASKFMVPYAYAKYLTERLTLDRKPPYTVLIVRPSHIAPAIAQPFPYYGFNMAIPMHSYLRFLLGSKEHGIDQLIAQTKNVRLISDEIPVDQAVNTCLLHLALGTQGVVHAAAALYFPYSPADVVAMFKTHVPPATQAAICNYASEQASGQAEFFFRVLTAFPRDWIYDCSRSESLRDLQGPLGLDLGEHDPERFMQIRMERVAHQFLETLKSAQGLGKA</sequence>
<dbReference type="AlphaFoldDB" id="A0A2V5IDI2"/>
<keyword evidence="1" id="KW-0521">NADP</keyword>
<keyword evidence="1" id="KW-0560">Oxidoreductase</keyword>
<evidence type="ECO:0000259" key="2">
    <source>
        <dbReference type="Pfam" id="PF07993"/>
    </source>
</evidence>
<dbReference type="GO" id="GO:0102965">
    <property type="term" value="F:alcohol-forming long-chain fatty acyl-CoA reductase activity"/>
    <property type="evidence" value="ECO:0007669"/>
    <property type="project" value="UniProtKB-EC"/>
</dbReference>
<dbReference type="InterPro" id="IPR013120">
    <property type="entry name" value="FAR_NAD-bd"/>
</dbReference>
<dbReference type="InterPro" id="IPR026055">
    <property type="entry name" value="FAR"/>
</dbReference>
<accession>A0A2V5IDI2</accession>
<reference evidence="3 4" key="1">
    <citation type="submission" date="2018-02" db="EMBL/GenBank/DDBJ databases">
        <title>The genomes of Aspergillus section Nigri reveals drivers in fungal speciation.</title>
        <authorList>
            <consortium name="DOE Joint Genome Institute"/>
            <person name="Vesth T.C."/>
            <person name="Nybo J."/>
            <person name="Theobald S."/>
            <person name="Brandl J."/>
            <person name="Frisvad J.C."/>
            <person name="Nielsen K.F."/>
            <person name="Lyhne E.K."/>
            <person name="Kogle M.E."/>
            <person name="Kuo A."/>
            <person name="Riley R."/>
            <person name="Clum A."/>
            <person name="Nolan M."/>
            <person name="Lipzen A."/>
            <person name="Salamov A."/>
            <person name="Henrissat B."/>
            <person name="Wiebenga A."/>
            <person name="De vries R.P."/>
            <person name="Grigoriev I.V."/>
            <person name="Mortensen U.H."/>
            <person name="Andersen M.R."/>
            <person name="Baker S.E."/>
        </authorList>
    </citation>
    <scope>NUCLEOTIDE SEQUENCE [LARGE SCALE GENOMIC DNA]</scope>
    <source>
        <strain evidence="3 4">CBS 114.80</strain>
    </source>
</reference>
<dbReference type="GO" id="GO:0005777">
    <property type="term" value="C:peroxisome"/>
    <property type="evidence" value="ECO:0007669"/>
    <property type="project" value="TreeGrafter"/>
</dbReference>
<comment type="similarity">
    <text evidence="1">Belongs to the fatty acyl-CoA reductase family.</text>
</comment>
<dbReference type="Gene3D" id="3.40.50.720">
    <property type="entry name" value="NAD(P)-binding Rossmann-like Domain"/>
    <property type="match status" value="1"/>
</dbReference>
<keyword evidence="1" id="KW-0444">Lipid biosynthesis</keyword>
<protein>
    <recommendedName>
        <fullName evidence="1">Fatty acyl-CoA reductase</fullName>
        <ecNumber evidence="1">1.2.1.84</ecNumber>
    </recommendedName>
</protein>
<keyword evidence="1" id="KW-0443">Lipid metabolism</keyword>
<dbReference type="Pfam" id="PF07993">
    <property type="entry name" value="NAD_binding_4"/>
    <property type="match status" value="1"/>
</dbReference>
<gene>
    <name evidence="3" type="ORF">BP00DRAFT_473186</name>
</gene>
<dbReference type="GO" id="GO:0035336">
    <property type="term" value="P:long-chain fatty-acyl-CoA metabolic process"/>
    <property type="evidence" value="ECO:0007669"/>
    <property type="project" value="TreeGrafter"/>
</dbReference>